<dbReference type="AlphaFoldDB" id="A0A915KJZ6"/>
<reference evidence="2" key="1">
    <citation type="submission" date="2022-11" db="UniProtKB">
        <authorList>
            <consortium name="WormBaseParasite"/>
        </authorList>
    </citation>
    <scope>IDENTIFICATION</scope>
</reference>
<proteinExistence type="predicted"/>
<evidence type="ECO:0000313" key="2">
    <source>
        <dbReference type="WBParaSite" id="nRc.2.0.1.t38179-RA"/>
    </source>
</evidence>
<protein>
    <submittedName>
        <fullName evidence="2">Uncharacterized protein</fullName>
    </submittedName>
</protein>
<name>A0A915KJZ6_ROMCU</name>
<keyword evidence="1" id="KW-1185">Reference proteome</keyword>
<accession>A0A915KJZ6</accession>
<dbReference type="WBParaSite" id="nRc.2.0.1.t38179-RA">
    <property type="protein sequence ID" value="nRc.2.0.1.t38179-RA"/>
    <property type="gene ID" value="nRc.2.0.1.g38179"/>
</dbReference>
<dbReference type="Proteomes" id="UP000887565">
    <property type="component" value="Unplaced"/>
</dbReference>
<organism evidence="1 2">
    <name type="scientific">Romanomermis culicivorax</name>
    <name type="common">Nematode worm</name>
    <dbReference type="NCBI Taxonomy" id="13658"/>
    <lineage>
        <taxon>Eukaryota</taxon>
        <taxon>Metazoa</taxon>
        <taxon>Ecdysozoa</taxon>
        <taxon>Nematoda</taxon>
        <taxon>Enoplea</taxon>
        <taxon>Dorylaimia</taxon>
        <taxon>Mermithida</taxon>
        <taxon>Mermithoidea</taxon>
        <taxon>Mermithidae</taxon>
        <taxon>Romanomermis</taxon>
    </lineage>
</organism>
<sequence length="64" mass="7556">MTGNLQPNRTEQMFAFDQPRLLTLIYFSDQKYSSPYEYHIASYRIGKSRKKMGRKISSRMADDS</sequence>
<evidence type="ECO:0000313" key="1">
    <source>
        <dbReference type="Proteomes" id="UP000887565"/>
    </source>
</evidence>